<keyword evidence="3" id="KW-1185">Reference proteome</keyword>
<dbReference type="AlphaFoldDB" id="A0A219ARM6"/>
<name>A0A219ARM6_METCM</name>
<feature type="compositionally biased region" description="Basic and acidic residues" evidence="1">
    <location>
        <begin position="46"/>
        <end position="62"/>
    </location>
</feature>
<dbReference type="GeneID" id="33936393"/>
<feature type="region of interest" description="Disordered" evidence="1">
    <location>
        <begin position="1"/>
        <end position="74"/>
    </location>
</feature>
<organism evidence="2 3">
    <name type="scientific">Pochonia chlamydosporia 170</name>
    <dbReference type="NCBI Taxonomy" id="1380566"/>
    <lineage>
        <taxon>Eukaryota</taxon>
        <taxon>Fungi</taxon>
        <taxon>Dikarya</taxon>
        <taxon>Ascomycota</taxon>
        <taxon>Pezizomycotina</taxon>
        <taxon>Sordariomycetes</taxon>
        <taxon>Hypocreomycetidae</taxon>
        <taxon>Hypocreales</taxon>
        <taxon>Clavicipitaceae</taxon>
        <taxon>Pochonia</taxon>
    </lineage>
</organism>
<dbReference type="KEGG" id="pchm:VFPPC_17420"/>
<sequence>MVPSACAAGKTWDGTWREDGSGSGRWNMGHTHGLPGPFRTIAALRPDQRGSKRTRGPKDDSNARPPVPSTKRATRLPYYLPGECAVSHISHLPSLLLTLSRPCLPRRIISLCLRQSTSNEQPITFLCQTWAWPALKETPSTPDQTRPDQTRPDQTRPDHREIVTSGPDRHATLFGVTRHQLAVLDPTRSPNGNKEQDTGTNSIISPTVRFHAIITSHR</sequence>
<dbReference type="Proteomes" id="UP000078397">
    <property type="component" value="Unassembled WGS sequence"/>
</dbReference>
<accession>A0A219ARM6</accession>
<evidence type="ECO:0000313" key="3">
    <source>
        <dbReference type="Proteomes" id="UP000078397"/>
    </source>
</evidence>
<protein>
    <submittedName>
        <fullName evidence="2">Uncharacterized protein</fullName>
    </submittedName>
</protein>
<feature type="region of interest" description="Disordered" evidence="1">
    <location>
        <begin position="183"/>
        <end position="203"/>
    </location>
</feature>
<feature type="compositionally biased region" description="Polar residues" evidence="1">
    <location>
        <begin position="188"/>
        <end position="203"/>
    </location>
</feature>
<gene>
    <name evidence="2" type="ORF">VFPPC_17420</name>
</gene>
<evidence type="ECO:0000256" key="1">
    <source>
        <dbReference type="SAM" id="MobiDB-lite"/>
    </source>
</evidence>
<feature type="compositionally biased region" description="Basic and acidic residues" evidence="1">
    <location>
        <begin position="145"/>
        <end position="170"/>
    </location>
</feature>
<proteinExistence type="predicted"/>
<comment type="caution">
    <text evidence="2">The sequence shown here is derived from an EMBL/GenBank/DDBJ whole genome shotgun (WGS) entry which is preliminary data.</text>
</comment>
<feature type="region of interest" description="Disordered" evidence="1">
    <location>
        <begin position="136"/>
        <end position="170"/>
    </location>
</feature>
<dbReference type="EMBL" id="LSBJ02000001">
    <property type="protein sequence ID" value="OWT43431.1"/>
    <property type="molecule type" value="Genomic_DNA"/>
</dbReference>
<reference evidence="2 3" key="1">
    <citation type="journal article" date="2016" name="PLoS Pathog.">
        <title>Biosynthesis of antibiotic leucinostatins in bio-control fungus Purpureocillium lilacinum and their inhibition on phytophthora revealed by genome mining.</title>
        <authorList>
            <person name="Wang G."/>
            <person name="Liu Z."/>
            <person name="Lin R."/>
            <person name="Li E."/>
            <person name="Mao Z."/>
            <person name="Ling J."/>
            <person name="Yang Y."/>
            <person name="Yin W.B."/>
            <person name="Xie B."/>
        </authorList>
    </citation>
    <scope>NUCLEOTIDE SEQUENCE [LARGE SCALE GENOMIC DNA]</scope>
    <source>
        <strain evidence="2">170</strain>
    </source>
</reference>
<evidence type="ECO:0000313" key="2">
    <source>
        <dbReference type="EMBL" id="OWT43431.1"/>
    </source>
</evidence>
<dbReference type="RefSeq" id="XP_022285853.1">
    <property type="nucleotide sequence ID" value="XM_022429130.1"/>
</dbReference>